<feature type="region of interest" description="Disordered" evidence="1">
    <location>
        <begin position="1"/>
        <end position="71"/>
    </location>
</feature>
<accession>A0A9W6JEV1</accession>
<dbReference type="EMBL" id="BSFK01000007">
    <property type="protein sequence ID" value="GLK76305.1"/>
    <property type="molecule type" value="Genomic_DNA"/>
</dbReference>
<comment type="caution">
    <text evidence="2">The sequence shown here is derived from an EMBL/GenBank/DDBJ whole genome shotgun (WGS) entry which is preliminary data.</text>
</comment>
<reference evidence="2" key="1">
    <citation type="journal article" date="2014" name="Int. J. Syst. Evol. Microbiol.">
        <title>Complete genome sequence of Corynebacterium casei LMG S-19264T (=DSM 44701T), isolated from a smear-ripened cheese.</title>
        <authorList>
            <consortium name="US DOE Joint Genome Institute (JGI-PGF)"/>
            <person name="Walter F."/>
            <person name="Albersmeier A."/>
            <person name="Kalinowski J."/>
            <person name="Ruckert C."/>
        </authorList>
    </citation>
    <scope>NUCLEOTIDE SEQUENCE</scope>
    <source>
        <strain evidence="2">VKM B-2555</strain>
    </source>
</reference>
<dbReference type="Proteomes" id="UP001143364">
    <property type="component" value="Unassembled WGS sequence"/>
</dbReference>
<name>A0A9W6JEV1_9HYPH</name>
<proteinExistence type="predicted"/>
<feature type="compositionally biased region" description="Polar residues" evidence="1">
    <location>
        <begin position="1"/>
        <end position="18"/>
    </location>
</feature>
<gene>
    <name evidence="2" type="ORF">GCM10008171_15590</name>
</gene>
<sequence>MTPQATAAMNTRRPSTSVDGAVGVAGISDMGCSGMRGPDVRRPRAPAQGEEMQGGLAFTPAPRLPDAGAGC</sequence>
<reference evidence="2" key="2">
    <citation type="submission" date="2023-01" db="EMBL/GenBank/DDBJ databases">
        <authorList>
            <person name="Sun Q."/>
            <person name="Evtushenko L."/>
        </authorList>
    </citation>
    <scope>NUCLEOTIDE SEQUENCE</scope>
    <source>
        <strain evidence="2">VKM B-2555</strain>
    </source>
</reference>
<keyword evidence="3" id="KW-1185">Reference proteome</keyword>
<dbReference type="AlphaFoldDB" id="A0A9W6JEV1"/>
<evidence type="ECO:0000313" key="2">
    <source>
        <dbReference type="EMBL" id="GLK76305.1"/>
    </source>
</evidence>
<protein>
    <submittedName>
        <fullName evidence="2">Uncharacterized protein</fullName>
    </submittedName>
</protein>
<evidence type="ECO:0000256" key="1">
    <source>
        <dbReference type="SAM" id="MobiDB-lite"/>
    </source>
</evidence>
<evidence type="ECO:0000313" key="3">
    <source>
        <dbReference type="Proteomes" id="UP001143364"/>
    </source>
</evidence>
<organism evidence="2 3">
    <name type="scientific">Methylopila jiangsuensis</name>
    <dbReference type="NCBI Taxonomy" id="586230"/>
    <lineage>
        <taxon>Bacteria</taxon>
        <taxon>Pseudomonadati</taxon>
        <taxon>Pseudomonadota</taxon>
        <taxon>Alphaproteobacteria</taxon>
        <taxon>Hyphomicrobiales</taxon>
        <taxon>Methylopilaceae</taxon>
        <taxon>Methylopila</taxon>
    </lineage>
</organism>